<organism evidence="2 3">
    <name type="scientific">Collybiopsis confluens</name>
    <dbReference type="NCBI Taxonomy" id="2823264"/>
    <lineage>
        <taxon>Eukaryota</taxon>
        <taxon>Fungi</taxon>
        <taxon>Dikarya</taxon>
        <taxon>Basidiomycota</taxon>
        <taxon>Agaricomycotina</taxon>
        <taxon>Agaricomycetes</taxon>
        <taxon>Agaricomycetidae</taxon>
        <taxon>Agaricales</taxon>
        <taxon>Marasmiineae</taxon>
        <taxon>Omphalotaceae</taxon>
        <taxon>Collybiopsis</taxon>
    </lineage>
</organism>
<proteinExistence type="predicted"/>
<name>A0A8H5HVR0_9AGAR</name>
<evidence type="ECO:0000313" key="2">
    <source>
        <dbReference type="EMBL" id="KAF5390325.1"/>
    </source>
</evidence>
<dbReference type="OrthoDB" id="3239304at2759"/>
<keyword evidence="1" id="KW-0472">Membrane</keyword>
<protein>
    <submittedName>
        <fullName evidence="2">Uncharacterized protein</fullName>
    </submittedName>
</protein>
<gene>
    <name evidence="2" type="ORF">D9757_002948</name>
</gene>
<feature type="transmembrane region" description="Helical" evidence="1">
    <location>
        <begin position="23"/>
        <end position="44"/>
    </location>
</feature>
<accession>A0A8H5HVR0</accession>
<dbReference type="AlphaFoldDB" id="A0A8H5HVR0"/>
<evidence type="ECO:0000313" key="3">
    <source>
        <dbReference type="Proteomes" id="UP000518752"/>
    </source>
</evidence>
<comment type="caution">
    <text evidence="2">The sequence shown here is derived from an EMBL/GenBank/DDBJ whole genome shotgun (WGS) entry which is preliminary data.</text>
</comment>
<feature type="transmembrane region" description="Helical" evidence="1">
    <location>
        <begin position="147"/>
        <end position="168"/>
    </location>
</feature>
<feature type="transmembrane region" description="Helical" evidence="1">
    <location>
        <begin position="64"/>
        <end position="83"/>
    </location>
</feature>
<dbReference type="EMBL" id="JAACJN010000016">
    <property type="protein sequence ID" value="KAF5390325.1"/>
    <property type="molecule type" value="Genomic_DNA"/>
</dbReference>
<reference evidence="2 3" key="1">
    <citation type="journal article" date="2020" name="ISME J.">
        <title>Uncovering the hidden diversity of litter-decomposition mechanisms in mushroom-forming fungi.</title>
        <authorList>
            <person name="Floudas D."/>
            <person name="Bentzer J."/>
            <person name="Ahren D."/>
            <person name="Johansson T."/>
            <person name="Persson P."/>
            <person name="Tunlid A."/>
        </authorList>
    </citation>
    <scope>NUCLEOTIDE SEQUENCE [LARGE SCALE GENOMIC DNA]</scope>
    <source>
        <strain evidence="2 3">CBS 406.79</strain>
    </source>
</reference>
<keyword evidence="3" id="KW-1185">Reference proteome</keyword>
<dbReference type="Proteomes" id="UP000518752">
    <property type="component" value="Unassembled WGS sequence"/>
</dbReference>
<sequence length="201" mass="22514">MSAWFQLSLKSSPLSGMSSRQPVLYLALAELLFSIVFLILGIFLLYTLGERILDVDAVALNLHIFAYFFLGLATTLGISGAFFRSRSLVTMFCSLTLAQLVFGIGSGVYCLAILFDDPGELVTQALHHKCASMDHISRGFCERTSTMQYLTLTFFVQLWFAQIAGIFFSQAYVQELIDEGGDGMKEMDYEYEYGYAYYGDC</sequence>
<evidence type="ECO:0000256" key="1">
    <source>
        <dbReference type="SAM" id="Phobius"/>
    </source>
</evidence>
<keyword evidence="1" id="KW-0812">Transmembrane</keyword>
<feature type="transmembrane region" description="Helical" evidence="1">
    <location>
        <begin position="95"/>
        <end position="115"/>
    </location>
</feature>
<keyword evidence="1" id="KW-1133">Transmembrane helix</keyword>